<sequence length="181" mass="20227">MKKKSIKTDSKYGRGAHRMRNHFQKYAKKCIELDIPAPFAAEVTRHASVRLKVTVLHNSICAHFSVQSRSVELIVVCEGCGAEMKGGALATMNRRNKNALMSPDESLRQDSQTFSKQSAFSTSGTSFRGTPTISDRKVEKISSSARRRNFTSKLQRLLASQTPTRKESNLQGFLEAFKINT</sequence>
<keyword evidence="2" id="KW-1185">Reference proteome</keyword>
<dbReference type="Proteomes" id="UP000887581">
    <property type="component" value="Unplaced"/>
</dbReference>
<dbReference type="WBParaSite" id="sdigi.contig256.g6743.t1">
    <property type="protein sequence ID" value="sdigi.contig256.g6743.t1"/>
    <property type="gene ID" value="sdigi.contig256.g6743"/>
</dbReference>
<name>A0A915PRH1_9BILA</name>
<proteinExistence type="predicted"/>
<evidence type="ECO:0000313" key="3">
    <source>
        <dbReference type="WBParaSite" id="sdigi.contig256.g6743.t1"/>
    </source>
</evidence>
<protein>
    <submittedName>
        <fullName evidence="3">Uncharacterized protein</fullName>
    </submittedName>
</protein>
<accession>A0A915PRH1</accession>
<dbReference type="AlphaFoldDB" id="A0A915PRH1"/>
<reference evidence="3" key="1">
    <citation type="submission" date="2022-11" db="UniProtKB">
        <authorList>
            <consortium name="WormBaseParasite"/>
        </authorList>
    </citation>
    <scope>IDENTIFICATION</scope>
</reference>
<evidence type="ECO:0000313" key="2">
    <source>
        <dbReference type="Proteomes" id="UP000887581"/>
    </source>
</evidence>
<feature type="region of interest" description="Disordered" evidence="1">
    <location>
        <begin position="118"/>
        <end position="145"/>
    </location>
</feature>
<organism evidence="2 3">
    <name type="scientific">Setaria digitata</name>
    <dbReference type="NCBI Taxonomy" id="48799"/>
    <lineage>
        <taxon>Eukaryota</taxon>
        <taxon>Metazoa</taxon>
        <taxon>Ecdysozoa</taxon>
        <taxon>Nematoda</taxon>
        <taxon>Chromadorea</taxon>
        <taxon>Rhabditida</taxon>
        <taxon>Spirurina</taxon>
        <taxon>Spiruromorpha</taxon>
        <taxon>Filarioidea</taxon>
        <taxon>Setariidae</taxon>
        <taxon>Setaria</taxon>
    </lineage>
</organism>
<feature type="compositionally biased region" description="Polar residues" evidence="1">
    <location>
        <begin position="118"/>
        <end position="133"/>
    </location>
</feature>
<evidence type="ECO:0000256" key="1">
    <source>
        <dbReference type="SAM" id="MobiDB-lite"/>
    </source>
</evidence>